<evidence type="ECO:0000256" key="5">
    <source>
        <dbReference type="SAM" id="Phobius"/>
    </source>
</evidence>
<feature type="transmembrane region" description="Helical" evidence="5">
    <location>
        <begin position="160"/>
        <end position="180"/>
    </location>
</feature>
<feature type="transmembrane region" description="Helical" evidence="5">
    <location>
        <begin position="400"/>
        <end position="422"/>
    </location>
</feature>
<comment type="caution">
    <text evidence="8">The sequence shown here is derived from an EMBL/GenBank/DDBJ whole genome shotgun (WGS) entry which is preliminary data.</text>
</comment>
<dbReference type="Proteomes" id="UP000483820">
    <property type="component" value="Chromosome V"/>
</dbReference>
<evidence type="ECO:0000313" key="8">
    <source>
        <dbReference type="EMBL" id="KAF1751163.1"/>
    </source>
</evidence>
<feature type="transmembrane region" description="Helical" evidence="5">
    <location>
        <begin position="76"/>
        <end position="97"/>
    </location>
</feature>
<keyword evidence="2 5" id="KW-0812">Transmembrane</keyword>
<evidence type="ECO:0000256" key="6">
    <source>
        <dbReference type="SAM" id="SignalP"/>
    </source>
</evidence>
<evidence type="ECO:0000259" key="7">
    <source>
        <dbReference type="PROSITE" id="PS50262"/>
    </source>
</evidence>
<feature type="signal peptide" evidence="6">
    <location>
        <begin position="1"/>
        <end position="17"/>
    </location>
</feature>
<feature type="transmembrane region" description="Helical" evidence="5">
    <location>
        <begin position="41"/>
        <end position="69"/>
    </location>
</feature>
<dbReference type="InterPro" id="IPR006874">
    <property type="entry name" value="DUF621"/>
</dbReference>
<name>A0A6A5G900_CAERE</name>
<gene>
    <name evidence="8" type="ORF">GCK72_017717</name>
</gene>
<dbReference type="Pfam" id="PF04789">
    <property type="entry name" value="DUF621"/>
    <property type="match status" value="2"/>
</dbReference>
<feature type="chain" id="PRO_5025682594" description="G-protein coupled receptors family 1 profile domain-containing protein" evidence="6">
    <location>
        <begin position="18"/>
        <end position="444"/>
    </location>
</feature>
<evidence type="ECO:0000313" key="9">
    <source>
        <dbReference type="Proteomes" id="UP000483820"/>
    </source>
</evidence>
<comment type="subcellular location">
    <subcellularLocation>
        <location evidence="1">Membrane</location>
    </subcellularLocation>
</comment>
<dbReference type="Gene3D" id="1.20.1070.10">
    <property type="entry name" value="Rhodopsin 7-helix transmembrane proteins"/>
    <property type="match status" value="1"/>
</dbReference>
<evidence type="ECO:0000256" key="1">
    <source>
        <dbReference type="ARBA" id="ARBA00004370"/>
    </source>
</evidence>
<protein>
    <recommendedName>
        <fullName evidence="7">G-protein coupled receptors family 1 profile domain-containing protein</fullName>
    </recommendedName>
</protein>
<dbReference type="InterPro" id="IPR017452">
    <property type="entry name" value="GPCR_Rhodpsn_7TM"/>
</dbReference>
<keyword evidence="6" id="KW-0732">Signal</keyword>
<dbReference type="CTD" id="9824603"/>
<dbReference type="GeneID" id="9824603"/>
<keyword evidence="4 5" id="KW-0472">Membrane</keyword>
<evidence type="ECO:0000256" key="3">
    <source>
        <dbReference type="ARBA" id="ARBA00022989"/>
    </source>
</evidence>
<feature type="transmembrane region" description="Helical" evidence="5">
    <location>
        <begin position="350"/>
        <end position="371"/>
    </location>
</feature>
<dbReference type="PANTHER" id="PTHR31406">
    <property type="entry name" value="PROTEIN CBG06702-RELATED"/>
    <property type="match status" value="1"/>
</dbReference>
<keyword evidence="3 5" id="KW-1133">Transmembrane helix</keyword>
<dbReference type="PANTHER" id="PTHR31406:SF3">
    <property type="entry name" value="G-PROTEIN COUPLED RECEPTORS FAMILY 1 PROFILE DOMAIN-CONTAINING PROTEIN"/>
    <property type="match status" value="1"/>
</dbReference>
<evidence type="ECO:0000256" key="4">
    <source>
        <dbReference type="ARBA" id="ARBA00023136"/>
    </source>
</evidence>
<feature type="transmembrane region" description="Helical" evidence="5">
    <location>
        <begin position="227"/>
        <end position="247"/>
    </location>
</feature>
<proteinExistence type="predicted"/>
<accession>A0A6A5G900</accession>
<evidence type="ECO:0000256" key="2">
    <source>
        <dbReference type="ARBA" id="ARBA00022692"/>
    </source>
</evidence>
<dbReference type="KEGG" id="crq:GCK72_017717"/>
<feature type="transmembrane region" description="Helical" evidence="5">
    <location>
        <begin position="126"/>
        <end position="148"/>
    </location>
</feature>
<feature type="domain" description="G-protein coupled receptors family 1 profile" evidence="7">
    <location>
        <begin position="58"/>
        <end position="331"/>
    </location>
</feature>
<dbReference type="PROSITE" id="PS50262">
    <property type="entry name" value="G_PROTEIN_RECEP_F1_2"/>
    <property type="match status" value="1"/>
</dbReference>
<dbReference type="EMBL" id="WUAV01000005">
    <property type="protein sequence ID" value="KAF1751163.1"/>
    <property type="molecule type" value="Genomic_DNA"/>
</dbReference>
<feature type="transmembrane region" description="Helical" evidence="5">
    <location>
        <begin position="259"/>
        <end position="279"/>
    </location>
</feature>
<dbReference type="AlphaFoldDB" id="A0A6A5G900"/>
<organism evidence="8 9">
    <name type="scientific">Caenorhabditis remanei</name>
    <name type="common">Caenorhabditis vulgaris</name>
    <dbReference type="NCBI Taxonomy" id="31234"/>
    <lineage>
        <taxon>Eukaryota</taxon>
        <taxon>Metazoa</taxon>
        <taxon>Ecdysozoa</taxon>
        <taxon>Nematoda</taxon>
        <taxon>Chromadorea</taxon>
        <taxon>Rhabditida</taxon>
        <taxon>Rhabditina</taxon>
        <taxon>Rhabditomorpha</taxon>
        <taxon>Rhabditoidea</taxon>
        <taxon>Rhabditidae</taxon>
        <taxon>Peloderinae</taxon>
        <taxon>Caenorhabditis</taxon>
    </lineage>
</organism>
<feature type="transmembrane region" description="Helical" evidence="5">
    <location>
        <begin position="312"/>
        <end position="343"/>
    </location>
</feature>
<sequence length="444" mass="51475">MFITVFFFFILQTSVFSDNEVKLLALTAEVPPNDKGSIYYLVISLFVMSVFASTLLTGAFLGILILLWGHFKTFKYFWFLSQLTIFVFILSALNLIINVPATLFSLITIDFVSSDIFTILSYTIDYLHYTILISNLVIALQRFSVFFFRHMTYRVFDSYVIYIWLLMIWILPCSVMFVMVHNNCRYLYMLSPRKVNGHYNLYCPTQNSLVDTAPPELVRIMELTLQFGIPVFILAMYIAIIMKIITMKKASLNRHETRVLIQAIIIFVLFQASSVVFLYCQTFDFTVPTAFLIKRIINTLEAEVPPSEKGSIYYLVITLFVMSIIASTLLTGAFLILLILLWGNFKTFKYFWFLTQLTLSVFILSALNLIINVPATLFSLITKDFVISDIFTILSYTIDYLHYTILISNLVIALQRFSVFFFRQLTYRVFDSYANPHKPQKKGD</sequence>
<dbReference type="GO" id="GO:0016020">
    <property type="term" value="C:membrane"/>
    <property type="evidence" value="ECO:0007669"/>
    <property type="project" value="UniProtKB-SubCell"/>
</dbReference>
<reference evidence="8 9" key="1">
    <citation type="submission" date="2019-12" db="EMBL/GenBank/DDBJ databases">
        <title>Chromosome-level assembly of the Caenorhabditis remanei genome.</title>
        <authorList>
            <person name="Teterina A.A."/>
            <person name="Willis J.H."/>
            <person name="Phillips P.C."/>
        </authorList>
    </citation>
    <scope>NUCLEOTIDE SEQUENCE [LARGE SCALE GENOMIC DNA]</scope>
    <source>
        <strain evidence="8 9">PX506</strain>
        <tissue evidence="8">Whole organism</tissue>
    </source>
</reference>
<dbReference type="RefSeq" id="XP_053581137.1">
    <property type="nucleotide sequence ID" value="XM_053732224.1"/>
</dbReference>